<dbReference type="RefSeq" id="WP_193993833.1">
    <property type="nucleotide sequence ID" value="NZ_JADEXP010000125.1"/>
</dbReference>
<accession>A0A928ZUV0</accession>
<dbReference type="AlphaFoldDB" id="A0A928ZUV0"/>
<sequence length="99" mass="11214">MSAYQTPQPEAVMFLGDGNTREPFAAQLAAQNLNLQVWVSSRLRPAQVKQFFLAQNIALNRVNLDYHATDTVTNFTTLVDNLQAENVRHIYLRLADSIH</sequence>
<evidence type="ECO:0000313" key="1">
    <source>
        <dbReference type="EMBL" id="MBE9067876.1"/>
    </source>
</evidence>
<comment type="caution">
    <text evidence="1">The sequence shown here is derived from an EMBL/GenBank/DDBJ whole genome shotgun (WGS) entry which is preliminary data.</text>
</comment>
<evidence type="ECO:0000313" key="2">
    <source>
        <dbReference type="Proteomes" id="UP000615026"/>
    </source>
</evidence>
<organism evidence="1 2">
    <name type="scientific">Leptolyngbya cf. ectocarpi LEGE 11479</name>
    <dbReference type="NCBI Taxonomy" id="1828722"/>
    <lineage>
        <taxon>Bacteria</taxon>
        <taxon>Bacillati</taxon>
        <taxon>Cyanobacteriota</taxon>
        <taxon>Cyanophyceae</taxon>
        <taxon>Leptolyngbyales</taxon>
        <taxon>Leptolyngbyaceae</taxon>
        <taxon>Leptolyngbya group</taxon>
        <taxon>Leptolyngbya</taxon>
    </lineage>
</organism>
<dbReference type="Proteomes" id="UP000615026">
    <property type="component" value="Unassembled WGS sequence"/>
</dbReference>
<reference evidence="1" key="1">
    <citation type="submission" date="2020-10" db="EMBL/GenBank/DDBJ databases">
        <authorList>
            <person name="Castelo-Branco R."/>
            <person name="Eusebio N."/>
            <person name="Adriana R."/>
            <person name="Vieira A."/>
            <person name="Brugerolle De Fraissinette N."/>
            <person name="Rezende De Castro R."/>
            <person name="Schneider M.P."/>
            <person name="Vasconcelos V."/>
            <person name="Leao P.N."/>
        </authorList>
    </citation>
    <scope>NUCLEOTIDE SEQUENCE</scope>
    <source>
        <strain evidence="1">LEGE 11479</strain>
    </source>
</reference>
<name>A0A928ZUV0_LEPEC</name>
<protein>
    <submittedName>
        <fullName evidence="1">YdcF family protein</fullName>
    </submittedName>
</protein>
<dbReference type="EMBL" id="JADEXP010000125">
    <property type="protein sequence ID" value="MBE9067876.1"/>
    <property type="molecule type" value="Genomic_DNA"/>
</dbReference>
<keyword evidence="2" id="KW-1185">Reference proteome</keyword>
<gene>
    <name evidence="1" type="ORF">IQ260_14575</name>
</gene>
<proteinExistence type="predicted"/>